<evidence type="ECO:0000256" key="1">
    <source>
        <dbReference type="SAM" id="MobiDB-lite"/>
    </source>
</evidence>
<protein>
    <submittedName>
        <fullName evidence="2">Uncharacterized protein</fullName>
    </submittedName>
</protein>
<feature type="region of interest" description="Disordered" evidence="1">
    <location>
        <begin position="1"/>
        <end position="39"/>
    </location>
</feature>
<dbReference type="EMBL" id="CADCWC010000438">
    <property type="protein sequence ID" value="CAA9552230.1"/>
    <property type="molecule type" value="Genomic_DNA"/>
</dbReference>
<name>A0A6J4UMK3_9ACTN</name>
<reference evidence="2" key="1">
    <citation type="submission" date="2020-02" db="EMBL/GenBank/DDBJ databases">
        <authorList>
            <person name="Meier V. D."/>
        </authorList>
    </citation>
    <scope>NUCLEOTIDE SEQUENCE</scope>
    <source>
        <strain evidence="2">AVDCRST_MAG79</strain>
    </source>
</reference>
<organism evidence="2">
    <name type="scientific">uncultured Thermoleophilia bacterium</name>
    <dbReference type="NCBI Taxonomy" id="1497501"/>
    <lineage>
        <taxon>Bacteria</taxon>
        <taxon>Bacillati</taxon>
        <taxon>Actinomycetota</taxon>
        <taxon>Thermoleophilia</taxon>
        <taxon>environmental samples</taxon>
    </lineage>
</organism>
<accession>A0A6J4UMK3</accession>
<proteinExistence type="predicted"/>
<dbReference type="AlphaFoldDB" id="A0A6J4UMK3"/>
<sequence>MTTRAGATSPRGPRWWERPGDASPVSEPPAAGRDDKVGP</sequence>
<gene>
    <name evidence="2" type="ORF">AVDCRST_MAG79-2798</name>
</gene>
<evidence type="ECO:0000313" key="2">
    <source>
        <dbReference type="EMBL" id="CAA9552230.1"/>
    </source>
</evidence>